<protein>
    <submittedName>
        <fullName evidence="2">Uncharacterized protein</fullName>
    </submittedName>
</protein>
<accession>A0A6J7X8D7</accession>
<gene>
    <name evidence="1" type="ORF">UFOVP640_9</name>
    <name evidence="2" type="ORF">UFOVP759_13</name>
</gene>
<dbReference type="EMBL" id="LR798359">
    <property type="protein sequence ID" value="CAB5225933.1"/>
    <property type="molecule type" value="Genomic_DNA"/>
</dbReference>
<organism evidence="2">
    <name type="scientific">uncultured Caudovirales phage</name>
    <dbReference type="NCBI Taxonomy" id="2100421"/>
    <lineage>
        <taxon>Viruses</taxon>
        <taxon>Duplodnaviria</taxon>
        <taxon>Heunggongvirae</taxon>
        <taxon>Uroviricota</taxon>
        <taxon>Caudoviricetes</taxon>
        <taxon>Peduoviridae</taxon>
        <taxon>Maltschvirus</taxon>
        <taxon>Maltschvirus maltsch</taxon>
    </lineage>
</organism>
<evidence type="ECO:0000313" key="1">
    <source>
        <dbReference type="EMBL" id="CAB4153589.1"/>
    </source>
</evidence>
<reference evidence="2" key="1">
    <citation type="submission" date="2020-05" db="EMBL/GenBank/DDBJ databases">
        <authorList>
            <person name="Chiriac C."/>
            <person name="Salcher M."/>
            <person name="Ghai R."/>
            <person name="Kavagutti S V."/>
        </authorList>
    </citation>
    <scope>NUCLEOTIDE SEQUENCE</scope>
</reference>
<proteinExistence type="predicted"/>
<name>A0A6J7X8D7_9CAUD</name>
<evidence type="ECO:0000313" key="2">
    <source>
        <dbReference type="EMBL" id="CAB5225933.1"/>
    </source>
</evidence>
<sequence length="65" mass="7679">MNIHPTIFKRHAQCDVYIDIFPRNKRGELVTVHAGALRCRNHNKWLKWVSLRELGQLQNLVEADQ</sequence>
<dbReference type="EMBL" id="LR796599">
    <property type="protein sequence ID" value="CAB4153589.1"/>
    <property type="molecule type" value="Genomic_DNA"/>
</dbReference>